<gene>
    <name evidence="3" type="ORF">ENS64_14105</name>
</gene>
<feature type="transmembrane region" description="Helical" evidence="1">
    <location>
        <begin position="6"/>
        <end position="25"/>
    </location>
</feature>
<keyword evidence="1" id="KW-0812">Transmembrane</keyword>
<evidence type="ECO:0000313" key="3">
    <source>
        <dbReference type="EMBL" id="HGT40374.1"/>
    </source>
</evidence>
<name>A0A7C4LMK3_9PLAN</name>
<dbReference type="EMBL" id="DSVQ01000016">
    <property type="protein sequence ID" value="HGT40374.1"/>
    <property type="molecule type" value="Genomic_DNA"/>
</dbReference>
<keyword evidence="1" id="KW-0472">Membrane</keyword>
<sequence length="810" mass="90115">MTFLHPALLLGLPLVAIPVVLHLLLRARPKHYVFPALRLLQQRQLQNVRRLRLRQLWLLLLRMGVIAAVVVALARPSLPPANYAPRASEWLRLAAVLGICGGAYWGLMRWWRNQHWPRHLLLTRRTMLRGGLGLLAAVLTVLFVVWPYGRRISAEIKAPLPQSLNNVPVAAILLCDTSPSMGYQHEGLSRWEAARAMAIAHLRTLPPGSKVAVLDTAGDVPPVFTPDLAAVQHRLESLQVQSPALPLNDRLREAVRFHEDDRRRTLSEQGSVAEERRQDRFVRETYVLTDLTKTAWRDDPAHTLREELAAVPWMGLYLLDVGVEQPVNAGIVDVKLSRPAVSAAGVVDLTATVKSIGPQPGEHAVELWIQDEQGRPLKRDQQMLALSSSRDADVTFTLDRLAGRYVQGEVRLVTSDPLSFDNTGFFTLRVLPPLEVLVVAEQRRQAELWLEALAGLNAGGAGYRPTWTDPASVVDADLAAYEAVCLINLSQPPREFWERLEPFIEQGGGVAVFLGANSIAATGAGRRGIDPLAYNSDAAQRWLPAQLRASLTFSPARQLEFRESSHPLTQRLDRLGVLPELSDIDFWRYWRVVPQESALILARWNDDGRSPALLVREFGRGRVVLFASSVDSTAWNDLPRHWAFLALADQLLQLLSRQAAAPHTLQVGDPVVVPLAEIPASVDALLRLPDFTQRPVEFPAAARELALSGLREAGHYQVVPQTGPASTWLAAFSLNPLSRESDLRRLERDDLDALLGEQRYGLARDPQQLTRSVQSGRIGQEVVGLLMAALLVIFAWEQLTAAWFYQADER</sequence>
<feature type="transmembrane region" description="Helical" evidence="1">
    <location>
        <begin position="56"/>
        <end position="78"/>
    </location>
</feature>
<organism evidence="3">
    <name type="scientific">Schlesneria paludicola</name>
    <dbReference type="NCBI Taxonomy" id="360056"/>
    <lineage>
        <taxon>Bacteria</taxon>
        <taxon>Pseudomonadati</taxon>
        <taxon>Planctomycetota</taxon>
        <taxon>Planctomycetia</taxon>
        <taxon>Planctomycetales</taxon>
        <taxon>Planctomycetaceae</taxon>
        <taxon>Schlesneria</taxon>
    </lineage>
</organism>
<feature type="transmembrane region" description="Helical" evidence="1">
    <location>
        <begin position="128"/>
        <end position="149"/>
    </location>
</feature>
<dbReference type="PANTHER" id="PTHR37464:SF1">
    <property type="entry name" value="BLL2463 PROTEIN"/>
    <property type="match status" value="1"/>
</dbReference>
<keyword evidence="1" id="KW-1133">Transmembrane helix</keyword>
<feature type="transmembrane region" description="Helical" evidence="1">
    <location>
        <begin position="782"/>
        <end position="805"/>
    </location>
</feature>
<dbReference type="PANTHER" id="PTHR37464">
    <property type="entry name" value="BLL2463 PROTEIN"/>
    <property type="match status" value="1"/>
</dbReference>
<dbReference type="Gene3D" id="3.40.50.410">
    <property type="entry name" value="von Willebrand factor, type A domain"/>
    <property type="match status" value="1"/>
</dbReference>
<dbReference type="SUPFAM" id="SSF52317">
    <property type="entry name" value="Class I glutamine amidotransferase-like"/>
    <property type="match status" value="1"/>
</dbReference>
<dbReference type="Pfam" id="PF07584">
    <property type="entry name" value="BatA"/>
    <property type="match status" value="1"/>
</dbReference>
<dbReference type="NCBIfam" id="TIGR02226">
    <property type="entry name" value="two_anch"/>
    <property type="match status" value="1"/>
</dbReference>
<dbReference type="InterPro" id="IPR011933">
    <property type="entry name" value="Double_TM_dom"/>
</dbReference>
<accession>A0A7C4LMK3</accession>
<comment type="caution">
    <text evidence="3">The sequence shown here is derived from an EMBL/GenBank/DDBJ whole genome shotgun (WGS) entry which is preliminary data.</text>
</comment>
<dbReference type="AlphaFoldDB" id="A0A7C4LMK3"/>
<feature type="domain" description="Aerotolerance regulator N-terminal" evidence="2">
    <location>
        <begin position="1"/>
        <end position="76"/>
    </location>
</feature>
<dbReference type="InterPro" id="IPR036465">
    <property type="entry name" value="vWFA_dom_sf"/>
</dbReference>
<protein>
    <recommendedName>
        <fullName evidence="2">Aerotolerance regulator N-terminal domain-containing protein</fullName>
    </recommendedName>
</protein>
<dbReference type="Gene3D" id="3.40.50.880">
    <property type="match status" value="1"/>
</dbReference>
<dbReference type="InterPro" id="IPR029062">
    <property type="entry name" value="Class_I_gatase-like"/>
</dbReference>
<reference evidence="3" key="1">
    <citation type="journal article" date="2020" name="mSystems">
        <title>Genome- and Community-Level Interaction Insights into Carbon Utilization and Element Cycling Functions of Hydrothermarchaeota in Hydrothermal Sediment.</title>
        <authorList>
            <person name="Zhou Z."/>
            <person name="Liu Y."/>
            <person name="Xu W."/>
            <person name="Pan J."/>
            <person name="Luo Z.H."/>
            <person name="Li M."/>
        </authorList>
    </citation>
    <scope>NUCLEOTIDE SEQUENCE [LARGE SCALE GENOMIC DNA]</scope>
    <source>
        <strain evidence="3">SpSt-508</strain>
    </source>
</reference>
<dbReference type="InterPro" id="IPR024163">
    <property type="entry name" value="Aerotolerance_reg_N"/>
</dbReference>
<proteinExistence type="predicted"/>
<evidence type="ECO:0000256" key="1">
    <source>
        <dbReference type="SAM" id="Phobius"/>
    </source>
</evidence>
<feature type="transmembrane region" description="Helical" evidence="1">
    <location>
        <begin position="90"/>
        <end position="107"/>
    </location>
</feature>
<dbReference type="SUPFAM" id="SSF53300">
    <property type="entry name" value="vWA-like"/>
    <property type="match status" value="1"/>
</dbReference>
<evidence type="ECO:0000259" key="2">
    <source>
        <dbReference type="Pfam" id="PF07584"/>
    </source>
</evidence>